<organism evidence="13 14">
    <name type="scientific">Dokdonella soli</name>
    <dbReference type="NCBI Taxonomy" id="529810"/>
    <lineage>
        <taxon>Bacteria</taxon>
        <taxon>Pseudomonadati</taxon>
        <taxon>Pseudomonadota</taxon>
        <taxon>Gammaproteobacteria</taxon>
        <taxon>Lysobacterales</taxon>
        <taxon>Rhodanobacteraceae</taxon>
        <taxon>Dokdonella</taxon>
    </lineage>
</organism>
<keyword evidence="5" id="KW-0997">Cell inner membrane</keyword>
<evidence type="ECO:0000256" key="11">
    <source>
        <dbReference type="SAM" id="Phobius"/>
    </source>
</evidence>
<proteinExistence type="inferred from homology"/>
<evidence type="ECO:0000313" key="14">
    <source>
        <dbReference type="Proteomes" id="UP001501523"/>
    </source>
</evidence>
<name>A0ABP3U196_9GAMM</name>
<comment type="caution">
    <text evidence="13">The sequence shown here is derived from an EMBL/GenBank/DDBJ whole genome shotgun (WGS) entry which is preliminary data.</text>
</comment>
<feature type="transmembrane region" description="Helical" evidence="11">
    <location>
        <begin position="12"/>
        <end position="35"/>
    </location>
</feature>
<evidence type="ECO:0000256" key="2">
    <source>
        <dbReference type="ARBA" id="ARBA00021549"/>
    </source>
</evidence>
<evidence type="ECO:0000259" key="12">
    <source>
        <dbReference type="Pfam" id="PF12019"/>
    </source>
</evidence>
<evidence type="ECO:0000256" key="5">
    <source>
        <dbReference type="ARBA" id="ARBA00022519"/>
    </source>
</evidence>
<keyword evidence="14" id="KW-1185">Reference proteome</keyword>
<dbReference type="InterPro" id="IPR002416">
    <property type="entry name" value="T2SS_protein-GspH"/>
</dbReference>
<keyword evidence="7 11" id="KW-1133">Transmembrane helix</keyword>
<dbReference type="NCBIfam" id="TIGR02532">
    <property type="entry name" value="IV_pilin_GFxxxE"/>
    <property type="match status" value="1"/>
</dbReference>
<accession>A0ABP3U196</accession>
<evidence type="ECO:0000256" key="4">
    <source>
        <dbReference type="ARBA" id="ARBA00022481"/>
    </source>
</evidence>
<comment type="subcellular location">
    <subcellularLocation>
        <location evidence="1">Cell inner membrane</location>
        <topology evidence="1">Single-pass membrane protein</topology>
    </subcellularLocation>
</comment>
<comment type="similarity">
    <text evidence="9">Belongs to the GSP H family.</text>
</comment>
<dbReference type="Gene3D" id="3.55.40.10">
    <property type="entry name" value="minor pseudopilin epsh domain"/>
    <property type="match status" value="1"/>
</dbReference>
<dbReference type="EMBL" id="BAAAEU010000024">
    <property type="protein sequence ID" value="GAA0722437.1"/>
    <property type="molecule type" value="Genomic_DNA"/>
</dbReference>
<keyword evidence="3" id="KW-1003">Cell membrane</keyword>
<gene>
    <name evidence="13" type="primary">exeH</name>
    <name evidence="13" type="ORF">GCM10009105_33620</name>
</gene>
<keyword evidence="8 11" id="KW-0472">Membrane</keyword>
<evidence type="ECO:0000256" key="9">
    <source>
        <dbReference type="ARBA" id="ARBA00025772"/>
    </source>
</evidence>
<dbReference type="RefSeq" id="WP_343793251.1">
    <property type="nucleotide sequence ID" value="NZ_BAAAEU010000024.1"/>
</dbReference>
<dbReference type="SUPFAM" id="SSF54523">
    <property type="entry name" value="Pili subunits"/>
    <property type="match status" value="1"/>
</dbReference>
<evidence type="ECO:0000256" key="1">
    <source>
        <dbReference type="ARBA" id="ARBA00004377"/>
    </source>
</evidence>
<dbReference type="InterPro" id="IPR012902">
    <property type="entry name" value="N_methyl_site"/>
</dbReference>
<evidence type="ECO:0000256" key="10">
    <source>
        <dbReference type="ARBA" id="ARBA00030775"/>
    </source>
</evidence>
<sequence length="170" mass="18384">MKPLGEREQCGFTLLELLVVVVIVGVLAAALTIAIGGTSERQLANTSERFQALLGHACSEAELTGREIGAVVSADGYAFRRLDGDAWRDLGTDGELRARRWPEGLRIEFTREGRPLELATPQHDAPQVVCFSSGELTPFSLVLALGDAPRYRVQGKDDGSLKVDKVGPPR</sequence>
<evidence type="ECO:0000256" key="7">
    <source>
        <dbReference type="ARBA" id="ARBA00022989"/>
    </source>
</evidence>
<keyword evidence="4" id="KW-0488">Methylation</keyword>
<dbReference type="Proteomes" id="UP001501523">
    <property type="component" value="Unassembled WGS sequence"/>
</dbReference>
<dbReference type="PRINTS" id="PR00885">
    <property type="entry name" value="BCTERIALGSPH"/>
</dbReference>
<feature type="domain" description="General secretion pathway GspH" evidence="12">
    <location>
        <begin position="47"/>
        <end position="155"/>
    </location>
</feature>
<dbReference type="Pfam" id="PF12019">
    <property type="entry name" value="GspH"/>
    <property type="match status" value="1"/>
</dbReference>
<dbReference type="InterPro" id="IPR022346">
    <property type="entry name" value="T2SS_GspH"/>
</dbReference>
<dbReference type="InterPro" id="IPR049875">
    <property type="entry name" value="TypeII_GspH"/>
</dbReference>
<evidence type="ECO:0000256" key="6">
    <source>
        <dbReference type="ARBA" id="ARBA00022692"/>
    </source>
</evidence>
<evidence type="ECO:0000256" key="8">
    <source>
        <dbReference type="ARBA" id="ARBA00023136"/>
    </source>
</evidence>
<dbReference type="NCBIfam" id="TIGR01708">
    <property type="entry name" value="typeII_sec_gspH"/>
    <property type="match status" value="1"/>
</dbReference>
<dbReference type="InterPro" id="IPR045584">
    <property type="entry name" value="Pilin-like"/>
</dbReference>
<evidence type="ECO:0000313" key="13">
    <source>
        <dbReference type="EMBL" id="GAA0722437.1"/>
    </source>
</evidence>
<keyword evidence="6 11" id="KW-0812">Transmembrane</keyword>
<protein>
    <recommendedName>
        <fullName evidence="2">Type II secretion system protein H</fullName>
    </recommendedName>
    <alternativeName>
        <fullName evidence="10">General secretion pathway protein H</fullName>
    </alternativeName>
</protein>
<dbReference type="Pfam" id="PF07963">
    <property type="entry name" value="N_methyl"/>
    <property type="match status" value="1"/>
</dbReference>
<reference evidence="14" key="1">
    <citation type="journal article" date="2019" name="Int. J. Syst. Evol. Microbiol.">
        <title>The Global Catalogue of Microorganisms (GCM) 10K type strain sequencing project: providing services to taxonomists for standard genome sequencing and annotation.</title>
        <authorList>
            <consortium name="The Broad Institute Genomics Platform"/>
            <consortium name="The Broad Institute Genome Sequencing Center for Infectious Disease"/>
            <person name="Wu L."/>
            <person name="Ma J."/>
        </authorList>
    </citation>
    <scope>NUCLEOTIDE SEQUENCE [LARGE SCALE GENOMIC DNA]</scope>
    <source>
        <strain evidence="14">JCM 15421</strain>
    </source>
</reference>
<evidence type="ECO:0000256" key="3">
    <source>
        <dbReference type="ARBA" id="ARBA00022475"/>
    </source>
</evidence>